<gene>
    <name evidence="1" type="ORF">GF339_16540</name>
</gene>
<dbReference type="EMBL" id="WJJP01000536">
    <property type="protein sequence ID" value="MBD3326197.1"/>
    <property type="molecule type" value="Genomic_DNA"/>
</dbReference>
<comment type="caution">
    <text evidence="1">The sequence shown here is derived from an EMBL/GenBank/DDBJ whole genome shotgun (WGS) entry which is preliminary data.</text>
</comment>
<reference evidence="1" key="1">
    <citation type="submission" date="2019-11" db="EMBL/GenBank/DDBJ databases">
        <title>Microbial mats filling the niche in hypersaline microbial mats.</title>
        <authorList>
            <person name="Wong H.L."/>
            <person name="Macleod F.I."/>
            <person name="White R.A. III"/>
            <person name="Burns B.P."/>
        </authorList>
    </citation>
    <scope>NUCLEOTIDE SEQUENCE</scope>
    <source>
        <strain evidence="1">Rbin_158</strain>
    </source>
</reference>
<proteinExistence type="predicted"/>
<dbReference type="Proteomes" id="UP000649604">
    <property type="component" value="Unassembled WGS sequence"/>
</dbReference>
<dbReference type="AlphaFoldDB" id="A0A9D5JYL5"/>
<organism evidence="1 2">
    <name type="scientific">candidate division KSB3 bacterium</name>
    <dbReference type="NCBI Taxonomy" id="2044937"/>
    <lineage>
        <taxon>Bacteria</taxon>
        <taxon>candidate division KSB3</taxon>
    </lineage>
</organism>
<accession>A0A9D5JYL5</accession>
<protein>
    <submittedName>
        <fullName evidence="1">Uncharacterized protein</fullName>
    </submittedName>
</protein>
<evidence type="ECO:0000313" key="2">
    <source>
        <dbReference type="Proteomes" id="UP000649604"/>
    </source>
</evidence>
<evidence type="ECO:0000313" key="1">
    <source>
        <dbReference type="EMBL" id="MBD3326197.1"/>
    </source>
</evidence>
<name>A0A9D5JYL5_9BACT</name>
<sequence>MAMASVQRLMMYLTPIWLLEIMCRICPKTAIGLICHWVNEKNQNVEERALAKRLINPVQVAKKLSKLSDIAILYLLKQDEHLWKMYLAGVGVIPFPVLPYMLLELMFDLGGQEGRKKVKNIVVKSRVTLGGRKQGQIMEYFKTDTVLDLFEMFSEIDVRMRLLFSAPKAVALWLDHWDLRMKRSNQPEKSDYWIGKLPGERAFEIEKLMKELEFRRKYTVSESIYDEWD</sequence>